<dbReference type="InterPro" id="IPR015813">
    <property type="entry name" value="Pyrv/PenolPyrv_kinase-like_dom"/>
</dbReference>
<dbReference type="Pfam" id="PF13714">
    <property type="entry name" value="PEP_mutase"/>
    <property type="match status" value="1"/>
</dbReference>
<dbReference type="InterPro" id="IPR039556">
    <property type="entry name" value="ICL/PEPM"/>
</dbReference>
<dbReference type="SUPFAM" id="SSF51621">
    <property type="entry name" value="Phosphoenolpyruvate/pyruvate domain"/>
    <property type="match status" value="1"/>
</dbReference>
<dbReference type="PANTHER" id="PTHR42905">
    <property type="entry name" value="PHOSPHOENOLPYRUVATE CARBOXYLASE"/>
    <property type="match status" value="1"/>
</dbReference>
<accession>A0A9J6PCD8</accession>
<keyword evidence="1" id="KW-0456">Lyase</keyword>
<dbReference type="Proteomes" id="UP001055804">
    <property type="component" value="Unassembled WGS sequence"/>
</dbReference>
<comment type="caution">
    <text evidence="1">The sequence shown here is derived from an EMBL/GenBank/DDBJ whole genome shotgun (WGS) entry which is preliminary data.</text>
</comment>
<protein>
    <submittedName>
        <fullName evidence="1">Isocitrate lyase/PEP mutase family protein</fullName>
    </submittedName>
</protein>
<dbReference type="PANTHER" id="PTHR42905:SF2">
    <property type="entry name" value="PHOSPHOENOLPYRUVATE CARBOXYLASE FAMILY PROTEIN"/>
    <property type="match status" value="1"/>
</dbReference>
<proteinExistence type="predicted"/>
<evidence type="ECO:0000313" key="1">
    <source>
        <dbReference type="EMBL" id="MCP1336973.1"/>
    </source>
</evidence>
<dbReference type="AlphaFoldDB" id="A0A9J6PCD8"/>
<gene>
    <name evidence="1" type="ORF">NJQ99_11175</name>
</gene>
<dbReference type="EMBL" id="JAMZFT010000002">
    <property type="protein sequence ID" value="MCP1336973.1"/>
    <property type="molecule type" value="Genomic_DNA"/>
</dbReference>
<evidence type="ECO:0000313" key="2">
    <source>
        <dbReference type="Proteomes" id="UP001055804"/>
    </source>
</evidence>
<reference evidence="1" key="1">
    <citation type="submission" date="2022-06" db="EMBL/GenBank/DDBJ databases">
        <title>Isolation and Genomics of Futiania mangrovii gen. nov., sp. nov., a Rare and Metabolically-versatile member in the Class Alphaproteobacteria.</title>
        <authorList>
            <person name="Liu L."/>
            <person name="Huang W.-C."/>
            <person name="Pan J."/>
            <person name="Li J."/>
            <person name="Huang Y."/>
            <person name="Du H."/>
            <person name="Liu Y."/>
            <person name="Li M."/>
        </authorList>
    </citation>
    <scope>NUCLEOTIDE SEQUENCE</scope>
    <source>
        <strain evidence="1">FT118</strain>
    </source>
</reference>
<dbReference type="GO" id="GO:0016829">
    <property type="term" value="F:lyase activity"/>
    <property type="evidence" value="ECO:0007669"/>
    <property type="project" value="UniProtKB-KW"/>
</dbReference>
<dbReference type="RefSeq" id="WP_269332913.1">
    <property type="nucleotide sequence ID" value="NZ_JAMZFT010000002.1"/>
</dbReference>
<organism evidence="1 2">
    <name type="scientific">Futiania mangrovi</name>
    <dbReference type="NCBI Taxonomy" id="2959716"/>
    <lineage>
        <taxon>Bacteria</taxon>
        <taxon>Pseudomonadati</taxon>
        <taxon>Pseudomonadota</taxon>
        <taxon>Alphaproteobacteria</taxon>
        <taxon>Futianiales</taxon>
        <taxon>Futianiaceae</taxon>
        <taxon>Futiania</taxon>
    </lineage>
</organism>
<name>A0A9J6PCD8_9PROT</name>
<dbReference type="CDD" id="cd00377">
    <property type="entry name" value="ICL_PEPM"/>
    <property type="match status" value="1"/>
</dbReference>
<dbReference type="Gene3D" id="3.20.20.60">
    <property type="entry name" value="Phosphoenolpyruvate-binding domains"/>
    <property type="match status" value="1"/>
</dbReference>
<dbReference type="InterPro" id="IPR040442">
    <property type="entry name" value="Pyrv_kinase-like_dom_sf"/>
</dbReference>
<keyword evidence="2" id="KW-1185">Reference proteome</keyword>
<sequence length="289" mass="31010">METPAARLRTLLEEPVLRLMPCCFDPLSARLIREAGFPLSLMSGFAVSGSRLAMPDTGLISFAEMVDQLGAICDAEPDLLVIGDGDTGFGNAMNAQRTVRAYAKAGAAAVMIEDQVSPKKCGHTKGKQVVSRKEARMKVRAAVDAARTGPHDILVMARTDARAPLGFEEALARCHDFVEEGADIIFLEAPENAEEMRAFTAAIDRPCMANMVRGGKTPVPAPAELQAMGFRIAAYPLTLLTASIAAQRAALKAIADGDDATVPQVDFETLKTLVGFDDYYAGEERYRAD</sequence>